<dbReference type="AlphaFoldDB" id="A0A8H6VUL9"/>
<feature type="transmembrane region" description="Helical" evidence="2">
    <location>
        <begin position="126"/>
        <end position="148"/>
    </location>
</feature>
<proteinExistence type="predicted"/>
<feature type="transmembrane region" description="Helical" evidence="2">
    <location>
        <begin position="204"/>
        <end position="222"/>
    </location>
</feature>
<evidence type="ECO:0000256" key="1">
    <source>
        <dbReference type="SAM" id="MobiDB-lite"/>
    </source>
</evidence>
<sequence length="338" mass="37746">MHIYGLSLPRAESVIVPAFIVPSPAVTEMVSYHLPTDAEASMIHDIKELFAMSFIGFGLSTIIFGISMLQTYLYYRHHASGDGRGTKLTVAILYVLNSIGTIFIAHSLYTYWILNFNKPPEVEDDIPWSMTAEKICVTFIALIAQCFYARMIWQDNYNRLLPSIIVFLALITFALGIASSARLFINPLDTSRGFLILTGMGHGLAAFTNFIISICLCAWLFVRRKGSSIYGSSSEFGLAKIVDTLLLYFISRGVLTALSQLIFLSLDLRYPDEKYMIPWHQAVGKLYVNSVLAALNMRPKNPAWARGSTEDTTTFDGRISTNADKLEPSHEKNDPEAI</sequence>
<evidence type="ECO:0000313" key="4">
    <source>
        <dbReference type="EMBL" id="KAF7290688.1"/>
    </source>
</evidence>
<evidence type="ECO:0000313" key="5">
    <source>
        <dbReference type="Proteomes" id="UP000636479"/>
    </source>
</evidence>
<feature type="transmembrane region" description="Helical" evidence="2">
    <location>
        <begin position="160"/>
        <end position="184"/>
    </location>
</feature>
<feature type="region of interest" description="Disordered" evidence="1">
    <location>
        <begin position="302"/>
        <end position="338"/>
    </location>
</feature>
<dbReference type="OrthoDB" id="3270417at2759"/>
<feature type="transmembrane region" description="Helical" evidence="2">
    <location>
        <begin position="90"/>
        <end position="114"/>
    </location>
</feature>
<gene>
    <name evidence="4" type="ORF">MIND_01309100</name>
</gene>
<keyword evidence="5" id="KW-1185">Reference proteome</keyword>
<feature type="domain" description="DUF6534" evidence="3">
    <location>
        <begin position="205"/>
        <end position="299"/>
    </location>
</feature>
<evidence type="ECO:0000256" key="2">
    <source>
        <dbReference type="SAM" id="Phobius"/>
    </source>
</evidence>
<feature type="compositionally biased region" description="Polar residues" evidence="1">
    <location>
        <begin position="310"/>
        <end position="323"/>
    </location>
</feature>
<protein>
    <recommendedName>
        <fullName evidence="3">DUF6534 domain-containing protein</fullName>
    </recommendedName>
</protein>
<dbReference type="GeneID" id="59352066"/>
<dbReference type="InterPro" id="IPR045339">
    <property type="entry name" value="DUF6534"/>
</dbReference>
<dbReference type="EMBL" id="JACAZF010000014">
    <property type="protein sequence ID" value="KAF7290688.1"/>
    <property type="molecule type" value="Genomic_DNA"/>
</dbReference>
<accession>A0A8H6VUL9</accession>
<dbReference type="Pfam" id="PF20152">
    <property type="entry name" value="DUF6534"/>
    <property type="match status" value="1"/>
</dbReference>
<reference evidence="4" key="1">
    <citation type="submission" date="2020-05" db="EMBL/GenBank/DDBJ databases">
        <title>Mycena genomes resolve the evolution of fungal bioluminescence.</title>
        <authorList>
            <person name="Tsai I.J."/>
        </authorList>
    </citation>
    <scope>NUCLEOTIDE SEQUENCE</scope>
    <source>
        <strain evidence="4">171206Taipei</strain>
    </source>
</reference>
<comment type="caution">
    <text evidence="4">The sequence shown here is derived from an EMBL/GenBank/DDBJ whole genome shotgun (WGS) entry which is preliminary data.</text>
</comment>
<keyword evidence="2" id="KW-0812">Transmembrane</keyword>
<dbReference type="PANTHER" id="PTHR40465">
    <property type="entry name" value="CHROMOSOME 1, WHOLE GENOME SHOTGUN SEQUENCE"/>
    <property type="match status" value="1"/>
</dbReference>
<keyword evidence="2" id="KW-1133">Transmembrane helix</keyword>
<dbReference type="Proteomes" id="UP000636479">
    <property type="component" value="Unassembled WGS sequence"/>
</dbReference>
<keyword evidence="2" id="KW-0472">Membrane</keyword>
<feature type="transmembrane region" description="Helical" evidence="2">
    <location>
        <begin position="49"/>
        <end position="69"/>
    </location>
</feature>
<name>A0A8H6VUL9_9AGAR</name>
<dbReference type="RefSeq" id="XP_037214048.1">
    <property type="nucleotide sequence ID" value="XM_037369550.1"/>
</dbReference>
<organism evidence="4 5">
    <name type="scientific">Mycena indigotica</name>
    <dbReference type="NCBI Taxonomy" id="2126181"/>
    <lineage>
        <taxon>Eukaryota</taxon>
        <taxon>Fungi</taxon>
        <taxon>Dikarya</taxon>
        <taxon>Basidiomycota</taxon>
        <taxon>Agaricomycotina</taxon>
        <taxon>Agaricomycetes</taxon>
        <taxon>Agaricomycetidae</taxon>
        <taxon>Agaricales</taxon>
        <taxon>Marasmiineae</taxon>
        <taxon>Mycenaceae</taxon>
        <taxon>Mycena</taxon>
    </lineage>
</organism>
<dbReference type="PANTHER" id="PTHR40465:SF1">
    <property type="entry name" value="DUF6534 DOMAIN-CONTAINING PROTEIN"/>
    <property type="match status" value="1"/>
</dbReference>
<evidence type="ECO:0000259" key="3">
    <source>
        <dbReference type="Pfam" id="PF20152"/>
    </source>
</evidence>
<feature type="compositionally biased region" description="Basic and acidic residues" evidence="1">
    <location>
        <begin position="324"/>
        <end position="338"/>
    </location>
</feature>